<keyword evidence="3 5" id="KW-0808">Transferase</keyword>
<protein>
    <recommendedName>
        <fullName evidence="5">Demethylmenaquinone methyltransferase</fullName>
        <ecNumber evidence="5">2.1.1.163</ecNumber>
    </recommendedName>
</protein>
<dbReference type="SUPFAM" id="SSF53335">
    <property type="entry name" value="S-adenosyl-L-methionine-dependent methyltransferases"/>
    <property type="match status" value="1"/>
</dbReference>
<evidence type="ECO:0000313" key="6">
    <source>
        <dbReference type="EMBL" id="MDT0632964.1"/>
    </source>
</evidence>
<evidence type="ECO:0000256" key="1">
    <source>
        <dbReference type="ARBA" id="ARBA00022428"/>
    </source>
</evidence>
<sequence length="242" mass="26070">MNKPPIGPAPGKRAHVEAMFDEIAPRYDLLNRVLSFGIDVWWRKRAVALLRAGLDGPPRRLLDVATGTADLAIEALALGPQEVVGVDISEGMLAGGRDKLRRRGLDRRVRLVQGDAADLPFDDGAFDGALVAFGVRNFEDLGAGLRGIRRVLRPAAPLVVLEFSHPTAPGVRQGYEAYSKHVLPRVGQAVSGSAEAYEYLPESVAAFPDGEAFLDEMRAAGYRGVLARPLTFGIVSLYRGTA</sequence>
<evidence type="ECO:0000256" key="5">
    <source>
        <dbReference type="HAMAP-Rule" id="MF_01813"/>
    </source>
</evidence>
<dbReference type="InterPro" id="IPR029063">
    <property type="entry name" value="SAM-dependent_MTases_sf"/>
</dbReference>
<dbReference type="GO" id="GO:0032259">
    <property type="term" value="P:methylation"/>
    <property type="evidence" value="ECO:0007669"/>
    <property type="project" value="UniProtKB-KW"/>
</dbReference>
<evidence type="ECO:0000256" key="2">
    <source>
        <dbReference type="ARBA" id="ARBA00022603"/>
    </source>
</evidence>
<dbReference type="PANTHER" id="PTHR43591:SF24">
    <property type="entry name" value="2-METHOXY-6-POLYPRENYL-1,4-BENZOQUINOL METHYLASE, MITOCHONDRIAL"/>
    <property type="match status" value="1"/>
</dbReference>
<comment type="caution">
    <text evidence="5">Lacks conserved residue(s) required for the propagation of feature annotation.</text>
</comment>
<reference evidence="6 7" key="1">
    <citation type="submission" date="2023-09" db="EMBL/GenBank/DDBJ databases">
        <authorList>
            <person name="Rey-Velasco X."/>
        </authorList>
    </citation>
    <scope>NUCLEOTIDE SEQUENCE [LARGE SCALE GENOMIC DNA]</scope>
    <source>
        <strain evidence="6 7">F394</strain>
    </source>
</reference>
<dbReference type="InterPro" id="IPR023576">
    <property type="entry name" value="UbiE/COQ5_MeTrFase_CS"/>
</dbReference>
<comment type="pathway">
    <text evidence="5">Quinol/quinone metabolism; menaquinone biosynthesis; menaquinol from 1,4-dihydroxy-2-naphthoate: step 2/2.</text>
</comment>
<evidence type="ECO:0000313" key="7">
    <source>
        <dbReference type="Proteomes" id="UP001267426"/>
    </source>
</evidence>
<dbReference type="CDD" id="cd02440">
    <property type="entry name" value="AdoMet_MTases"/>
    <property type="match status" value="1"/>
</dbReference>
<keyword evidence="4 5" id="KW-0949">S-adenosyl-L-methionine</keyword>
<feature type="binding site" evidence="5">
    <location>
        <position position="68"/>
    </location>
    <ligand>
        <name>S-adenosyl-L-methionine</name>
        <dbReference type="ChEBI" id="CHEBI:59789"/>
    </ligand>
</feature>
<evidence type="ECO:0000256" key="4">
    <source>
        <dbReference type="ARBA" id="ARBA00022691"/>
    </source>
</evidence>
<comment type="catalytic activity">
    <reaction evidence="5">
        <text>a 2-demethylmenaquinol + S-adenosyl-L-methionine = a menaquinol + S-adenosyl-L-homocysteine + H(+)</text>
        <dbReference type="Rhea" id="RHEA:42640"/>
        <dbReference type="Rhea" id="RHEA-COMP:9539"/>
        <dbReference type="Rhea" id="RHEA-COMP:9563"/>
        <dbReference type="ChEBI" id="CHEBI:15378"/>
        <dbReference type="ChEBI" id="CHEBI:18151"/>
        <dbReference type="ChEBI" id="CHEBI:55437"/>
        <dbReference type="ChEBI" id="CHEBI:57856"/>
        <dbReference type="ChEBI" id="CHEBI:59789"/>
        <dbReference type="EC" id="2.1.1.163"/>
    </reaction>
</comment>
<dbReference type="PROSITE" id="PS01183">
    <property type="entry name" value="UBIE_1"/>
    <property type="match status" value="1"/>
</dbReference>
<gene>
    <name evidence="6" type="primary">ubiE</name>
    <name evidence="5" type="synonym">menG</name>
    <name evidence="6" type="ORF">RM540_14495</name>
</gene>
<dbReference type="InterPro" id="IPR004033">
    <property type="entry name" value="UbiE/COQ5_MeTrFase"/>
</dbReference>
<dbReference type="Proteomes" id="UP001267426">
    <property type="component" value="Unassembled WGS sequence"/>
</dbReference>
<comment type="caution">
    <text evidence="6">The sequence shown here is derived from an EMBL/GenBank/DDBJ whole genome shotgun (WGS) entry which is preliminary data.</text>
</comment>
<dbReference type="Gene3D" id="3.40.50.150">
    <property type="entry name" value="Vaccinia Virus protein VP39"/>
    <property type="match status" value="1"/>
</dbReference>
<evidence type="ECO:0000256" key="3">
    <source>
        <dbReference type="ARBA" id="ARBA00022679"/>
    </source>
</evidence>
<dbReference type="NCBIfam" id="TIGR01934">
    <property type="entry name" value="MenG_MenH_UbiE"/>
    <property type="match status" value="1"/>
</dbReference>
<dbReference type="PANTHER" id="PTHR43591">
    <property type="entry name" value="METHYLTRANSFERASE"/>
    <property type="match status" value="1"/>
</dbReference>
<dbReference type="EC" id="2.1.1.163" evidence="5"/>
<dbReference type="NCBIfam" id="NF001244">
    <property type="entry name" value="PRK00216.1-5"/>
    <property type="match status" value="1"/>
</dbReference>
<dbReference type="Pfam" id="PF01209">
    <property type="entry name" value="Ubie_methyltran"/>
    <property type="match status" value="1"/>
</dbReference>
<keyword evidence="1 5" id="KW-0474">Menaquinone biosynthesis</keyword>
<comment type="similarity">
    <text evidence="5">Belongs to the class I-like SAM-binding methyltransferase superfamily. MenG/UbiE family.</text>
</comment>
<accession>A0ABU3BUJ1</accession>
<feature type="binding site" evidence="5">
    <location>
        <position position="87"/>
    </location>
    <ligand>
        <name>S-adenosyl-L-methionine</name>
        <dbReference type="ChEBI" id="CHEBI:59789"/>
    </ligand>
</feature>
<organism evidence="6 7">
    <name type="scientific">Rubrivirga litoralis</name>
    <dbReference type="NCBI Taxonomy" id="3075598"/>
    <lineage>
        <taxon>Bacteria</taxon>
        <taxon>Pseudomonadati</taxon>
        <taxon>Rhodothermota</taxon>
        <taxon>Rhodothermia</taxon>
        <taxon>Rhodothermales</taxon>
        <taxon>Rubricoccaceae</taxon>
        <taxon>Rubrivirga</taxon>
    </lineage>
</organism>
<dbReference type="GO" id="GO:0043770">
    <property type="term" value="F:demethylmenaquinone methyltransferase activity"/>
    <property type="evidence" value="ECO:0007669"/>
    <property type="project" value="UniProtKB-EC"/>
</dbReference>
<proteinExistence type="inferred from homology"/>
<comment type="function">
    <text evidence="5">Methyltransferase required for the conversion of demethylmenaquinol (DMKH2) to menaquinol (MKH2).</text>
</comment>
<dbReference type="EMBL" id="JAVRHT010000044">
    <property type="protein sequence ID" value="MDT0632964.1"/>
    <property type="molecule type" value="Genomic_DNA"/>
</dbReference>
<dbReference type="PROSITE" id="PS51608">
    <property type="entry name" value="SAM_MT_UBIE"/>
    <property type="match status" value="1"/>
</dbReference>
<dbReference type="RefSeq" id="WP_311665381.1">
    <property type="nucleotide sequence ID" value="NZ_JAVRHT010000044.1"/>
</dbReference>
<keyword evidence="7" id="KW-1185">Reference proteome</keyword>
<dbReference type="HAMAP" id="MF_01813">
    <property type="entry name" value="MenG_UbiE_methyltr"/>
    <property type="match status" value="1"/>
</dbReference>
<keyword evidence="2 5" id="KW-0489">Methyltransferase</keyword>
<name>A0ABU3BUJ1_9BACT</name>
<dbReference type="GO" id="GO:0008425">
    <property type="term" value="F:2-methoxy-6-polyprenyl-1,4-benzoquinol methyltransferase activity"/>
    <property type="evidence" value="ECO:0007669"/>
    <property type="project" value="UniProtKB-EC"/>
</dbReference>
<feature type="binding site" evidence="5">
    <location>
        <begin position="115"/>
        <end position="116"/>
    </location>
    <ligand>
        <name>S-adenosyl-L-methionine</name>
        <dbReference type="ChEBI" id="CHEBI:59789"/>
    </ligand>
</feature>